<reference evidence="1" key="1">
    <citation type="journal article" date="2013" name="Syst. Appl. Microbiol.">
        <title>New insights into the archaeal diversity of a hypersaline microbial mat obtained by a metagenomic approach.</title>
        <authorList>
            <person name="Lopez-Lopez A."/>
            <person name="Richter M."/>
            <person name="Pena A."/>
            <person name="Tamames J."/>
            <person name="Rossello-Mora R."/>
        </authorList>
    </citation>
    <scope>NUCLEOTIDE SEQUENCE</scope>
</reference>
<accession>M1Q0V7</accession>
<name>M1Q0V7_9ZZZZ</name>
<dbReference type="PROSITE" id="PS00018">
    <property type="entry name" value="EF_HAND_1"/>
    <property type="match status" value="1"/>
</dbReference>
<gene>
    <name evidence="1" type="ORF">FLSS-2_0028</name>
</gene>
<protein>
    <submittedName>
        <fullName evidence="1">Phage/plasmid primase</fullName>
    </submittedName>
</protein>
<dbReference type="AlphaFoldDB" id="M1Q0V7"/>
<dbReference type="EMBL" id="JX684074">
    <property type="protein sequence ID" value="AGF92867.1"/>
    <property type="molecule type" value="Genomic_DNA"/>
</dbReference>
<dbReference type="SUPFAM" id="SSF56747">
    <property type="entry name" value="Prim-pol domain"/>
    <property type="match status" value="1"/>
</dbReference>
<organism evidence="1">
    <name type="scientific">uncultured organism</name>
    <dbReference type="NCBI Taxonomy" id="155900"/>
    <lineage>
        <taxon>unclassified sequences</taxon>
        <taxon>environmental samples</taxon>
    </lineage>
</organism>
<evidence type="ECO:0000313" key="1">
    <source>
        <dbReference type="EMBL" id="AGF92867.1"/>
    </source>
</evidence>
<sequence length="318" mass="37082">MKISKKKQKFDLLKFISMLFGGCNGGYVEIRPFDLDYNIDFENRSWLPVEKKRKIAKRMWNLRHGHLFYGVATRTYESKRQRKGTKKYLKELPALFADLDAEDYLSREEMEEVLTDFPFEPSCVVFSGHGLHAYYLLNPPINVKGNVEKIESVLKILQDEMLKADSTNDSSRVLRVPYSHNVKNPSYPKLVKIIKLDNLTYSFEDFEDQFFDLIEKYERRETEFKKGKGRINENTLKIPAKTKRMIREGKTPEDGYKSRSELDIAVICSLLKAGASEETIFKVFKQNPNGVGEKFIEKGLWGEKYLKHSIESAKEFLN</sequence>
<dbReference type="InterPro" id="IPR018247">
    <property type="entry name" value="EF_Hand_1_Ca_BS"/>
</dbReference>
<proteinExistence type="predicted"/>